<feature type="transmembrane region" description="Helical" evidence="2">
    <location>
        <begin position="800"/>
        <end position="825"/>
    </location>
</feature>
<feature type="compositionally biased region" description="Polar residues" evidence="1">
    <location>
        <begin position="841"/>
        <end position="858"/>
    </location>
</feature>
<evidence type="ECO:0000313" key="3">
    <source>
        <dbReference type="EMBL" id="CAF1018365.1"/>
    </source>
</evidence>
<proteinExistence type="predicted"/>
<evidence type="ECO:0000313" key="4">
    <source>
        <dbReference type="EMBL" id="CAF1540907.1"/>
    </source>
</evidence>
<comment type="caution">
    <text evidence="4">The sequence shown here is derived from an EMBL/GenBank/DDBJ whole genome shotgun (WGS) entry which is preliminary data.</text>
</comment>
<gene>
    <name evidence="4" type="ORF">JXQ802_LOCUS42937</name>
    <name evidence="3" type="ORF">PYM288_LOCUS15479</name>
</gene>
<keyword evidence="2" id="KW-0472">Membrane</keyword>
<name>A0A815W9C8_9BILA</name>
<dbReference type="Proteomes" id="UP000663870">
    <property type="component" value="Unassembled WGS sequence"/>
</dbReference>
<accession>A0A815W9C8</accession>
<evidence type="ECO:0000313" key="5">
    <source>
        <dbReference type="Proteomes" id="UP000663870"/>
    </source>
</evidence>
<evidence type="ECO:0000256" key="1">
    <source>
        <dbReference type="SAM" id="MobiDB-lite"/>
    </source>
</evidence>
<dbReference type="Proteomes" id="UP000663854">
    <property type="component" value="Unassembled WGS sequence"/>
</dbReference>
<dbReference type="EMBL" id="CAJNOL010002994">
    <property type="protein sequence ID" value="CAF1540907.1"/>
    <property type="molecule type" value="Genomic_DNA"/>
</dbReference>
<keyword evidence="5" id="KW-1185">Reference proteome</keyword>
<feature type="transmembrane region" description="Helical" evidence="2">
    <location>
        <begin position="530"/>
        <end position="550"/>
    </location>
</feature>
<keyword evidence="2" id="KW-1133">Transmembrane helix</keyword>
<organism evidence="4 5">
    <name type="scientific">Rotaria sordida</name>
    <dbReference type="NCBI Taxonomy" id="392033"/>
    <lineage>
        <taxon>Eukaryota</taxon>
        <taxon>Metazoa</taxon>
        <taxon>Spiralia</taxon>
        <taxon>Gnathifera</taxon>
        <taxon>Rotifera</taxon>
        <taxon>Eurotatoria</taxon>
        <taxon>Bdelloidea</taxon>
        <taxon>Philodinida</taxon>
        <taxon>Philodinidae</taxon>
        <taxon>Rotaria</taxon>
    </lineage>
</organism>
<keyword evidence="2" id="KW-0812">Transmembrane</keyword>
<feature type="transmembrane region" description="Helical" evidence="2">
    <location>
        <begin position="480"/>
        <end position="504"/>
    </location>
</feature>
<feature type="region of interest" description="Disordered" evidence="1">
    <location>
        <begin position="841"/>
        <end position="864"/>
    </location>
</feature>
<sequence length="909" mass="101456">MSVNDDMFVSASNAFSNFAVIMHPFRNTTAGGAIRCNMRYNTADRYVHSVAVVGIAKNSTNAEHFLFVFAAEKMSTMTPYVCIGHIMKSTCISTVQCTDMGTGGFHQEYFLIGVDNNGIFAYGFSNSFAFKLDIYANNITLNVSTNSVWPSSGFIPHAMDVADTWAVVAGYGYSDDVKKNYAALGCLIDLSMIINASCTNLTSETTYLVPSNVISYNELYELSVGIRGQKVLVGVHRLSMFVILRNLGSSLNVTLRPSLSYPDATSFGRVVDWAGDTTIAVLVLNPDTTSWSKSQVFFYNERSVMLTSPLFTFPNNQQILGSRLSRPSFARFGITSEGNMAILTDNADILIIPLASAGYTSIWIDTIERVFVFYFQPKLCIGGTYKNRSSLGPCQICPPHTRNPGIFANAVLQCIPCSNNSSNSSCPLASLVDIDLNTVPTYSQAVAYPETGATTDVEDLLLKNMFQLNSDPRCLIISPLLWTLIVSGICLIFLLIMVVIKFCGCEQGIKCRQRTKDIFKHTDIIGEGEMWAGGLATLAIVVLVSFSYWFSVSFIRRYPIEEVVEPATFACDQSLVNAQFSSGLELLDIPKSEESQPIFDLLDAQIFYLTIELINTGFMCDSIKTQENFIGTKYVSLSNNCTQSVSEAITSITFPIPRHETTVQINMTGPYWIGAIRLCIRGEGQINMNATLRQLDFCQFFSTPNQAIGRLTYIPIVFIKNINMTHGLSESDQTLYSGIWMPTFTAVSLSDEAYYVEFGNYLRYMSSLTIIQVMLDERPFFIKNIEQPIVRTAELIFKSLLFTSLCIELFGFTFLIVKLFIVPLFRSLPYLWKKCRGQNDKLNSSNGSTKSSFRSNSSYKKESTEKIEIDQMMAFGTDPSIFNQNQQDKHKKYSTSNIELNLSEINYRF</sequence>
<protein>
    <submittedName>
        <fullName evidence="4">Uncharacterized protein</fullName>
    </submittedName>
</protein>
<reference evidence="4" key="1">
    <citation type="submission" date="2021-02" db="EMBL/GenBank/DDBJ databases">
        <authorList>
            <person name="Nowell W R."/>
        </authorList>
    </citation>
    <scope>NUCLEOTIDE SEQUENCE</scope>
</reference>
<dbReference type="EMBL" id="CAJNOH010000372">
    <property type="protein sequence ID" value="CAF1018365.1"/>
    <property type="molecule type" value="Genomic_DNA"/>
</dbReference>
<evidence type="ECO:0000256" key="2">
    <source>
        <dbReference type="SAM" id="Phobius"/>
    </source>
</evidence>
<dbReference type="AlphaFoldDB" id="A0A815W9C8"/>